<feature type="transmembrane region" description="Helical" evidence="9">
    <location>
        <begin position="175"/>
        <end position="196"/>
    </location>
</feature>
<feature type="transmembrane region" description="Helical" evidence="9">
    <location>
        <begin position="321"/>
        <end position="341"/>
    </location>
</feature>
<dbReference type="EMBL" id="AP028961">
    <property type="protein sequence ID" value="BET44836.1"/>
    <property type="molecule type" value="Genomic_DNA"/>
</dbReference>
<feature type="transmembrane region" description="Helical" evidence="9">
    <location>
        <begin position="136"/>
        <end position="155"/>
    </location>
</feature>
<keyword evidence="5 9" id="KW-0812">Transmembrane</keyword>
<reference evidence="10" key="2">
    <citation type="submission" date="2023-10" db="EMBL/GenBank/DDBJ databases">
        <authorList>
            <person name="Koga R."/>
            <person name="Fukatsu T."/>
        </authorList>
    </citation>
    <scope>NUCLEOTIDE SEQUENCE</scope>
    <source>
        <strain evidence="10">Kw-01</strain>
    </source>
</reference>
<protein>
    <recommendedName>
        <fullName evidence="9">Branched-chain amino acid transport system carrier protein</fullName>
    </recommendedName>
</protein>
<dbReference type="GO" id="GO:0015188">
    <property type="term" value="F:L-isoleucine transmembrane transporter activity"/>
    <property type="evidence" value="ECO:0007669"/>
    <property type="project" value="TreeGrafter"/>
</dbReference>
<dbReference type="NCBIfam" id="TIGR00796">
    <property type="entry name" value="livcs"/>
    <property type="match status" value="1"/>
</dbReference>
<dbReference type="AlphaFoldDB" id="A0AAT9G500"/>
<evidence type="ECO:0000256" key="3">
    <source>
        <dbReference type="ARBA" id="ARBA00022448"/>
    </source>
</evidence>
<dbReference type="PANTHER" id="PTHR30588:SF0">
    <property type="entry name" value="BRANCHED-CHAIN AMINO ACID PERMEASE BRNQ"/>
    <property type="match status" value="1"/>
</dbReference>
<name>A0AAT9G500_9ENTR</name>
<feature type="transmembrane region" description="Helical" evidence="9">
    <location>
        <begin position="353"/>
        <end position="374"/>
    </location>
</feature>
<evidence type="ECO:0000313" key="10">
    <source>
        <dbReference type="EMBL" id="BET44836.1"/>
    </source>
</evidence>
<feature type="transmembrane region" description="Helical" evidence="9">
    <location>
        <begin position="298"/>
        <end position="315"/>
    </location>
</feature>
<feature type="transmembrane region" description="Helical" evidence="9">
    <location>
        <begin position="103"/>
        <end position="124"/>
    </location>
</feature>
<comment type="subcellular location">
    <subcellularLocation>
        <location evidence="9">Cell inner membrane</location>
        <topology evidence="9">Multi-pass membrane protein</topology>
    </subcellularLocation>
    <subcellularLocation>
        <location evidence="1">Cell membrane</location>
        <topology evidence="1">Multi-pass membrane protein</topology>
    </subcellularLocation>
</comment>
<feature type="transmembrane region" description="Helical" evidence="9">
    <location>
        <begin position="265"/>
        <end position="286"/>
    </location>
</feature>
<accession>A0AAT9G500</accession>
<evidence type="ECO:0000256" key="6">
    <source>
        <dbReference type="ARBA" id="ARBA00022970"/>
    </source>
</evidence>
<feature type="transmembrane region" description="Helical" evidence="9">
    <location>
        <begin position="60"/>
        <end position="83"/>
    </location>
</feature>
<keyword evidence="7 9" id="KW-1133">Transmembrane helix</keyword>
<comment type="caution">
    <text evidence="9">Lacks conserved residue(s) required for the propagation of feature annotation.</text>
</comment>
<dbReference type="GO" id="GO:0015190">
    <property type="term" value="F:L-leucine transmembrane transporter activity"/>
    <property type="evidence" value="ECO:0007669"/>
    <property type="project" value="TreeGrafter"/>
</dbReference>
<dbReference type="GO" id="GO:0015820">
    <property type="term" value="P:L-leucine transport"/>
    <property type="evidence" value="ECO:0007669"/>
    <property type="project" value="TreeGrafter"/>
</dbReference>
<dbReference type="GO" id="GO:0005304">
    <property type="term" value="F:L-valine transmembrane transporter activity"/>
    <property type="evidence" value="ECO:0007669"/>
    <property type="project" value="TreeGrafter"/>
</dbReference>
<keyword evidence="4" id="KW-1003">Cell membrane</keyword>
<dbReference type="GO" id="GO:0015818">
    <property type="term" value="P:isoleucine transport"/>
    <property type="evidence" value="ECO:0007669"/>
    <property type="project" value="TreeGrafter"/>
</dbReference>
<sequence length="418" mass="45741">MFALFVGAGNIIFPPIIGLQSGEQMWISVIGFIISAVGLPIITIIALAKAGGGIKELTAPLGNVFGAILTIIVYLSVGPLFAIPRTAVVSYTIGIRPLINNQLTSLVLCIYSIIYFIIVIIISIYPKVLLNSLSKVLAPIKIIALCILGTAAIFWPSGTNINSLYGDMAFTHGFINGYLTMDTLGAMVFGIIIIKAINSLKVSNSMNLIQYTILSGLITGILLIVVYISLFILGNKTGTLLPNAINGADILHTYVNYTFGKYGSLFLGILIFVSCIVTAVGLISACGEFFSAYLTISYRKIIILLGIFSILMSNVGLNELILISMPILTVIYPPCIILILMNFIKTWWKKSDLVIISTMIISFTCSVIIELYKIKKLKIFIPNIITHMPLYQYNLAWLLPSLIVISLFLIYEVIFNKK</sequence>
<comment type="similarity">
    <text evidence="2 9">Belongs to the branched chain amino acid transporter family.</text>
</comment>
<reference evidence="10" key="1">
    <citation type="journal article" date="2023" name="Front. Microbiol.">
        <title>Genome analysis of Candidatus Aschnera chinzeii, the bacterial endosymbiont of the blood-sucking bat fly Penicillidia jenynsii (Insecta: Diptera: Nycteribiidae).</title>
        <authorList>
            <person name="Koga R."/>
            <person name="Moriyama M."/>
            <person name="Nozaki T."/>
            <person name="Fukatsu T."/>
        </authorList>
    </citation>
    <scope>NUCLEOTIDE SEQUENCE</scope>
    <source>
        <strain evidence="10">Kw-01</strain>
    </source>
</reference>
<dbReference type="GO" id="GO:0005886">
    <property type="term" value="C:plasma membrane"/>
    <property type="evidence" value="ECO:0007669"/>
    <property type="project" value="UniProtKB-SubCell"/>
</dbReference>
<organism evidence="10">
    <name type="scientific">Candidatus Aschnera chinzeii</name>
    <dbReference type="NCBI Taxonomy" id="1485666"/>
    <lineage>
        <taxon>Bacteria</taxon>
        <taxon>Pseudomonadati</taxon>
        <taxon>Pseudomonadota</taxon>
        <taxon>Gammaproteobacteria</taxon>
        <taxon>Enterobacterales</taxon>
        <taxon>Enterobacteriaceae</taxon>
        <taxon>Candidatus Aschnera</taxon>
    </lineage>
</organism>
<evidence type="ECO:0000256" key="8">
    <source>
        <dbReference type="ARBA" id="ARBA00023136"/>
    </source>
</evidence>
<evidence type="ECO:0000256" key="7">
    <source>
        <dbReference type="ARBA" id="ARBA00022989"/>
    </source>
</evidence>
<comment type="function">
    <text evidence="9">Component of the transport system for branched-chain amino acids.</text>
</comment>
<keyword evidence="6 9" id="KW-0029">Amino-acid transport</keyword>
<feature type="transmembrane region" description="Helical" evidence="9">
    <location>
        <begin position="208"/>
        <end position="233"/>
    </location>
</feature>
<evidence type="ECO:0000256" key="4">
    <source>
        <dbReference type="ARBA" id="ARBA00022475"/>
    </source>
</evidence>
<evidence type="ECO:0000256" key="5">
    <source>
        <dbReference type="ARBA" id="ARBA00022692"/>
    </source>
</evidence>
<evidence type="ECO:0000256" key="9">
    <source>
        <dbReference type="RuleBase" id="RU362122"/>
    </source>
</evidence>
<feature type="transmembrane region" description="Helical" evidence="9">
    <location>
        <begin position="394"/>
        <end position="415"/>
    </location>
</feature>
<keyword evidence="8 9" id="KW-0472">Membrane</keyword>
<gene>
    <name evidence="10" type="primary">brnQ</name>
    <name evidence="10" type="ORF">ACHINZ_5110</name>
</gene>
<dbReference type="Pfam" id="PF05525">
    <property type="entry name" value="Branch_AA_trans"/>
    <property type="match status" value="1"/>
</dbReference>
<evidence type="ECO:0000256" key="1">
    <source>
        <dbReference type="ARBA" id="ARBA00004651"/>
    </source>
</evidence>
<evidence type="ECO:0000256" key="2">
    <source>
        <dbReference type="ARBA" id="ARBA00008540"/>
    </source>
</evidence>
<dbReference type="InterPro" id="IPR004685">
    <property type="entry name" value="Brnchd-chn_aa_trnsp_Livcs"/>
</dbReference>
<keyword evidence="3 9" id="KW-0813">Transport</keyword>
<dbReference type="PANTHER" id="PTHR30588">
    <property type="entry name" value="BRANCHED-CHAIN AMINO ACID TRANSPORT SYSTEM 2 CARRIER PROTEIN"/>
    <property type="match status" value="1"/>
</dbReference>
<feature type="transmembrane region" description="Helical" evidence="9">
    <location>
        <begin position="25"/>
        <end position="48"/>
    </location>
</feature>
<proteinExistence type="inferred from homology"/>